<dbReference type="PANTHER" id="PTHR31652:SF0">
    <property type="entry name" value="LIMR FAMILY PROTEIN DDB_G0283707-RELATED"/>
    <property type="match status" value="1"/>
</dbReference>
<dbReference type="PANTHER" id="PTHR31652">
    <property type="entry name" value="LIMR FAMILY PROTEIN DDB_G0283707-RELATED"/>
    <property type="match status" value="1"/>
</dbReference>
<comment type="subcellular location">
    <subcellularLocation>
        <location evidence="1">Membrane</location>
        <topology evidence="1">Multi-pass membrane protein</topology>
    </subcellularLocation>
</comment>
<evidence type="ECO:0000256" key="1">
    <source>
        <dbReference type="ARBA" id="ARBA00004141"/>
    </source>
</evidence>
<dbReference type="EMBL" id="JALLPJ020000078">
    <property type="protein sequence ID" value="KAL3803242.1"/>
    <property type="molecule type" value="Genomic_DNA"/>
</dbReference>
<dbReference type="GO" id="GO:0016020">
    <property type="term" value="C:membrane"/>
    <property type="evidence" value="ECO:0007669"/>
    <property type="project" value="UniProtKB-SubCell"/>
</dbReference>
<feature type="transmembrane region" description="Helical" evidence="6">
    <location>
        <begin position="47"/>
        <end position="68"/>
    </location>
</feature>
<feature type="chain" id="PRO_5044767069" description="LMBR1-like membrane protein" evidence="7">
    <location>
        <begin position="24"/>
        <end position="582"/>
    </location>
</feature>
<dbReference type="Pfam" id="PF04791">
    <property type="entry name" value="LMBR1"/>
    <property type="match status" value="1"/>
</dbReference>
<dbReference type="InterPro" id="IPR006876">
    <property type="entry name" value="LMBR1-like_membr_prot"/>
</dbReference>
<comment type="caution">
    <text evidence="8">The sequence shown here is derived from an EMBL/GenBank/DDBJ whole genome shotgun (WGS) entry which is preliminary data.</text>
</comment>
<evidence type="ECO:0000313" key="9">
    <source>
        <dbReference type="Proteomes" id="UP001530400"/>
    </source>
</evidence>
<feature type="transmembrane region" description="Helical" evidence="6">
    <location>
        <begin position="397"/>
        <end position="421"/>
    </location>
</feature>
<evidence type="ECO:0000256" key="2">
    <source>
        <dbReference type="ARBA" id="ARBA00010487"/>
    </source>
</evidence>
<feature type="transmembrane region" description="Helical" evidence="6">
    <location>
        <begin position="490"/>
        <end position="509"/>
    </location>
</feature>
<feature type="transmembrane region" description="Helical" evidence="6">
    <location>
        <begin position="132"/>
        <end position="152"/>
    </location>
</feature>
<evidence type="ECO:0000256" key="6">
    <source>
        <dbReference type="SAM" id="Phobius"/>
    </source>
</evidence>
<reference evidence="8 9" key="1">
    <citation type="submission" date="2024-10" db="EMBL/GenBank/DDBJ databases">
        <title>Updated reference genomes for cyclostephanoid diatoms.</title>
        <authorList>
            <person name="Roberts W.R."/>
            <person name="Alverson A.J."/>
        </authorList>
    </citation>
    <scope>NUCLEOTIDE SEQUENCE [LARGE SCALE GENOMIC DNA]</scope>
    <source>
        <strain evidence="8 9">AJA010-31</strain>
    </source>
</reference>
<protein>
    <recommendedName>
        <fullName evidence="10">LMBR1-like membrane protein</fullName>
    </recommendedName>
</protein>
<evidence type="ECO:0000256" key="4">
    <source>
        <dbReference type="ARBA" id="ARBA00022989"/>
    </source>
</evidence>
<keyword evidence="3 6" id="KW-0812">Transmembrane</keyword>
<dbReference type="InterPro" id="IPR008075">
    <property type="entry name" value="LIMR"/>
</dbReference>
<feature type="transmembrane region" description="Helical" evidence="6">
    <location>
        <begin position="80"/>
        <end position="100"/>
    </location>
</feature>
<feature type="transmembrane region" description="Helical" evidence="6">
    <location>
        <begin position="272"/>
        <end position="298"/>
    </location>
</feature>
<feature type="transmembrane region" description="Helical" evidence="6">
    <location>
        <begin position="179"/>
        <end position="198"/>
    </location>
</feature>
<organism evidence="8 9">
    <name type="scientific">Cyclotella atomus</name>
    <dbReference type="NCBI Taxonomy" id="382360"/>
    <lineage>
        <taxon>Eukaryota</taxon>
        <taxon>Sar</taxon>
        <taxon>Stramenopiles</taxon>
        <taxon>Ochrophyta</taxon>
        <taxon>Bacillariophyta</taxon>
        <taxon>Coscinodiscophyceae</taxon>
        <taxon>Thalassiosirophycidae</taxon>
        <taxon>Stephanodiscales</taxon>
        <taxon>Stephanodiscaceae</taxon>
        <taxon>Cyclotella</taxon>
    </lineage>
</organism>
<keyword evidence="9" id="KW-1185">Reference proteome</keyword>
<evidence type="ECO:0000256" key="3">
    <source>
        <dbReference type="ARBA" id="ARBA00022692"/>
    </source>
</evidence>
<keyword evidence="4 6" id="KW-1133">Transmembrane helix</keyword>
<feature type="transmembrane region" description="Helical" evidence="6">
    <location>
        <begin position="543"/>
        <end position="561"/>
    </location>
</feature>
<keyword evidence="7" id="KW-0732">Signal</keyword>
<name>A0ABD3QT19_9STRA</name>
<gene>
    <name evidence="8" type="ORF">ACHAWO_005599</name>
</gene>
<proteinExistence type="inferred from homology"/>
<evidence type="ECO:0000256" key="7">
    <source>
        <dbReference type="SAM" id="SignalP"/>
    </source>
</evidence>
<evidence type="ECO:0000313" key="8">
    <source>
        <dbReference type="EMBL" id="KAL3803242.1"/>
    </source>
</evidence>
<dbReference type="PRINTS" id="PR01692">
    <property type="entry name" value="LIPOCALINIMR"/>
</dbReference>
<dbReference type="Proteomes" id="UP001530400">
    <property type="component" value="Unassembled WGS sequence"/>
</dbReference>
<feature type="transmembrane region" description="Helical" evidence="6">
    <location>
        <begin position="441"/>
        <end position="462"/>
    </location>
</feature>
<dbReference type="AlphaFoldDB" id="A0ABD3QT19"/>
<comment type="similarity">
    <text evidence="2">Belongs to the LIMR family.</text>
</comment>
<evidence type="ECO:0008006" key="10">
    <source>
        <dbReference type="Google" id="ProtNLM"/>
    </source>
</evidence>
<sequence>MLSSWIHFQRFIVCLLFISLISPLPIPKTTLNIPQNQQQQAAMADLFLIFTILIGLIILTIIGLYLVVKYQHPDDKNDAYFPKLVVLFGFVLAGATVLLLPLDVANNEGFAGCDGWATAFCGGLNMSLFWEIFYWLITAWLFLLIPFSMFYYEADDGMLMAGTSVGAKPNSRICEAIKYEMFVVVIFGIIFATTYMTMNSTDIPVREVTGPSFGSGALYTVTASGGGFSANQLSIMTTADLSVIRSNRVNPTLGSVELSVNASTFYAGLMAWLGWFFFALFGAIGLTALPLDLILAFLDRPRHMDPLEFAEAQVSLRDRVNELVAVGELLKYEREEREQQNRGKRTGFFDKEARKQAAEEKQTLLQFKQAVYLLEEDAEDFANCTENYNNYNPLIPIGCLIGGICSFIISFFWLLHIILYMLPSTPATPFLNSYFMWFQTWWGMLGVLSVAVFSFYLLIAAVKGCFKFGLRFLFFQVHPMKLNKTYMSSFLFNIGLVCLCALPVVQFSASAFQDYARYTTINQVFNVQLYYLKFFGWWWRNKIFEYIFLCITLLTCIYLGCKPRDVSASNSLALRDRLKRRS</sequence>
<keyword evidence="5 6" id="KW-0472">Membrane</keyword>
<feature type="signal peptide" evidence="7">
    <location>
        <begin position="1"/>
        <end position="23"/>
    </location>
</feature>
<accession>A0ABD3QT19</accession>
<evidence type="ECO:0000256" key="5">
    <source>
        <dbReference type="ARBA" id="ARBA00023136"/>
    </source>
</evidence>